<dbReference type="Pfam" id="PF17919">
    <property type="entry name" value="RT_RNaseH_2"/>
    <property type="match status" value="1"/>
</dbReference>
<evidence type="ECO:0000313" key="4">
    <source>
        <dbReference type="EMBL" id="GEU64167.1"/>
    </source>
</evidence>
<dbReference type="InterPro" id="IPR043502">
    <property type="entry name" value="DNA/RNA_pol_sf"/>
</dbReference>
<dbReference type="InterPro" id="IPR050951">
    <property type="entry name" value="Retrovirus_Pol_polyprotein"/>
</dbReference>
<dbReference type="InterPro" id="IPR041588">
    <property type="entry name" value="Integrase_H2C2"/>
</dbReference>
<evidence type="ECO:0000256" key="1">
    <source>
        <dbReference type="ARBA" id="ARBA00023268"/>
    </source>
</evidence>
<keyword evidence="4" id="KW-0695">RNA-directed DNA polymerase</keyword>
<feature type="region of interest" description="Disordered" evidence="2">
    <location>
        <begin position="1"/>
        <end position="35"/>
    </location>
</feature>
<dbReference type="GO" id="GO:0003676">
    <property type="term" value="F:nucleic acid binding"/>
    <property type="evidence" value="ECO:0007669"/>
    <property type="project" value="InterPro"/>
</dbReference>
<feature type="domain" description="Integrase catalytic" evidence="3">
    <location>
        <begin position="906"/>
        <end position="1049"/>
    </location>
</feature>
<dbReference type="Pfam" id="PF17921">
    <property type="entry name" value="Integrase_H2C2"/>
    <property type="match status" value="1"/>
</dbReference>
<dbReference type="InterPro" id="IPR001584">
    <property type="entry name" value="Integrase_cat-core"/>
</dbReference>
<dbReference type="Pfam" id="PF08284">
    <property type="entry name" value="RVP_2"/>
    <property type="match status" value="1"/>
</dbReference>
<sequence length="1111" mass="126761">MGPNFSDPSVDVEVVHKEGVTGEGSGSGPGHQETMGGEMAQIRSEGALIQSIDPPLSTGYTVRSGEDKMKHDIELTELVPQTPHDSPLLEDEDADTEMIVEDKGNGEKEIKNQKAKEKGMAFKGANDTARPIRSITTLQPLPTIDPKDKEKASKAALAKMYDEVQAQIDADYELAVRLTHEEQEKYTVEESDKEHRKCLKVVPDDDKAIDYETLDVKSLIVDCESQVLGTNKSGDVHVYKLTRLDGSYRHFSTFSRMLEVLDRQDVLDLHKIIMERFLSNDPEGYDLILWGDLKTLVESSKDDEIWRNQQDWRLLSWKLYETCGVHTLMLDDFLVSINMFVEKRLKKSKVFGYIILVIMKLILKKLDFHLVKIKFRGALLGYMLFGVSTEHYKSDCLKLKNGNQGNRAGNRNVVVRAYAVGTFGTNPNSNVVMGTFLLNNRYALILFNTGADRSFISTAFSSLIDIIPTTLDYGYDVELADGRIIWKQQWTRVSIKHHLVHQNTKVFVKGMSYLLAHVTTKGAEDKSKEKRLEDVPIVQDFPEVFPEDLPAPSEMKKLSDQLKELAEKGFIRPSSSHWGAPFLFVKKKDGSFRMRIDYQELNKLTVKNRYPLQRIDDLIFIEGFSKITKSMTKLTQKKVKFDWGDKQEAAFQIIKPKLCSAPILALPEESEDFVVYCDASIKGLGAVLMQRENMIAYGSRQLKVYKKNYTTHDLELGAVVFALKILRHYLKKNVVADALSRKERIKPLRVRALVMTIDLDLPRQILEAQTEAIKPEYLKSEDVGGMLVENSKDPEKPRKEKLELRADGTLCLNNRSWFSCYGDLRTLIMHESHKSKYSAHPGSDKMYQDMKLLYRWPNMKANIATYVSKCLTCLRVKPEHQKPSGLPTHQVCTLSTDEKTDPMDKLARLYLKEVVTRHGIPVSIICDRDPRFTSNFWKAFQKAMGTRLDMSTAYHPETDGQSERTIQTLKDIYHASIKAAPFEALYGRKCRSPVCWAEVGDAQLTGPELIHETTEKIVQIKQRNQAARDRQKSYADVRRKPLEFQVGDRVMLKIRTSSTVKHGSQQVSRVQSEESVCLTSHWQSRWMKYTLIINSASLKNQWRLWIVKSSG</sequence>
<dbReference type="Gene3D" id="3.30.420.10">
    <property type="entry name" value="Ribonuclease H-like superfamily/Ribonuclease H"/>
    <property type="match status" value="1"/>
</dbReference>
<dbReference type="GO" id="GO:0015074">
    <property type="term" value="P:DNA integration"/>
    <property type="evidence" value="ECO:0007669"/>
    <property type="project" value="InterPro"/>
</dbReference>
<comment type="caution">
    <text evidence="4">The sequence shown here is derived from an EMBL/GenBank/DDBJ whole genome shotgun (WGS) entry which is preliminary data.</text>
</comment>
<organism evidence="4">
    <name type="scientific">Tanacetum cinerariifolium</name>
    <name type="common">Dalmatian daisy</name>
    <name type="synonym">Chrysanthemum cinerariifolium</name>
    <dbReference type="NCBI Taxonomy" id="118510"/>
    <lineage>
        <taxon>Eukaryota</taxon>
        <taxon>Viridiplantae</taxon>
        <taxon>Streptophyta</taxon>
        <taxon>Embryophyta</taxon>
        <taxon>Tracheophyta</taxon>
        <taxon>Spermatophyta</taxon>
        <taxon>Magnoliopsida</taxon>
        <taxon>eudicotyledons</taxon>
        <taxon>Gunneridae</taxon>
        <taxon>Pentapetalae</taxon>
        <taxon>asterids</taxon>
        <taxon>campanulids</taxon>
        <taxon>Asterales</taxon>
        <taxon>Asteraceae</taxon>
        <taxon>Asteroideae</taxon>
        <taxon>Anthemideae</taxon>
        <taxon>Anthemidinae</taxon>
        <taxon>Tanacetum</taxon>
    </lineage>
</organism>
<dbReference type="SUPFAM" id="SSF56672">
    <property type="entry name" value="DNA/RNA polymerases"/>
    <property type="match status" value="1"/>
</dbReference>
<dbReference type="PANTHER" id="PTHR37984">
    <property type="entry name" value="PROTEIN CBG26694"/>
    <property type="match status" value="1"/>
</dbReference>
<dbReference type="InterPro" id="IPR012337">
    <property type="entry name" value="RNaseH-like_sf"/>
</dbReference>
<dbReference type="InterPro" id="IPR041577">
    <property type="entry name" value="RT_RNaseH_2"/>
</dbReference>
<accession>A0A6L2LT98</accession>
<dbReference type="InterPro" id="IPR036397">
    <property type="entry name" value="RNaseH_sf"/>
</dbReference>
<keyword evidence="1" id="KW-0511">Multifunctional enzyme</keyword>
<dbReference type="PROSITE" id="PS50994">
    <property type="entry name" value="INTEGRASE"/>
    <property type="match status" value="1"/>
</dbReference>
<dbReference type="Gene3D" id="3.10.10.10">
    <property type="entry name" value="HIV Type 1 Reverse Transcriptase, subunit A, domain 1"/>
    <property type="match status" value="1"/>
</dbReference>
<protein>
    <submittedName>
        <fullName evidence="4">Putative reverse transcriptase domain-containing protein</fullName>
    </submittedName>
</protein>
<dbReference type="PANTHER" id="PTHR37984:SF5">
    <property type="entry name" value="PROTEIN NYNRIN-LIKE"/>
    <property type="match status" value="1"/>
</dbReference>
<proteinExistence type="predicted"/>
<keyword evidence="4" id="KW-0548">Nucleotidyltransferase</keyword>
<reference evidence="4" key="1">
    <citation type="journal article" date="2019" name="Sci. Rep.">
        <title>Draft genome of Tanacetum cinerariifolium, the natural source of mosquito coil.</title>
        <authorList>
            <person name="Yamashiro T."/>
            <person name="Shiraishi A."/>
            <person name="Satake H."/>
            <person name="Nakayama K."/>
        </authorList>
    </citation>
    <scope>NUCLEOTIDE SEQUENCE</scope>
</reference>
<dbReference type="SUPFAM" id="SSF53098">
    <property type="entry name" value="Ribonuclease H-like"/>
    <property type="match status" value="1"/>
</dbReference>
<dbReference type="AlphaFoldDB" id="A0A6L2LT98"/>
<gene>
    <name evidence="4" type="ORF">Tci_036145</name>
</gene>
<dbReference type="EMBL" id="BKCJ010004975">
    <property type="protein sequence ID" value="GEU64167.1"/>
    <property type="molecule type" value="Genomic_DNA"/>
</dbReference>
<evidence type="ECO:0000256" key="2">
    <source>
        <dbReference type="SAM" id="MobiDB-lite"/>
    </source>
</evidence>
<name>A0A6L2LT98_TANCI</name>
<dbReference type="GO" id="GO:0003964">
    <property type="term" value="F:RNA-directed DNA polymerase activity"/>
    <property type="evidence" value="ECO:0007669"/>
    <property type="project" value="UniProtKB-KW"/>
</dbReference>
<dbReference type="Gene3D" id="1.10.340.70">
    <property type="match status" value="1"/>
</dbReference>
<keyword evidence="4" id="KW-0808">Transferase</keyword>
<evidence type="ECO:0000259" key="3">
    <source>
        <dbReference type="PROSITE" id="PS50994"/>
    </source>
</evidence>